<dbReference type="EMBL" id="LT630450">
    <property type="protein sequence ID" value="SFV71989.1"/>
    <property type="molecule type" value="Genomic_DNA"/>
</dbReference>
<evidence type="ECO:0000313" key="1">
    <source>
        <dbReference type="EMBL" id="SFV71989.1"/>
    </source>
</evidence>
<proteinExistence type="predicted"/>
<sequence>MSKTAKGLLAALIICVLAVMGGLFACKPLVEQAVRDALRTINPDATICSVETVDINPLGFTLKLGNVHLSDQRTYDTVLKEISMTLSPRLVLACVPFLRDSILPAAGDAPLFSSATGRDLIEKSLIPGDSVTCTVEGLSSGPVAMDAAVLKRLLNGQQVPEGELMIALIAEKVTYGPVRISSTAPEAQMQSSVAAVSIEGVDRRTWKRVTLDATEVAILSEGALRMGKLEIRDIFLPDADWFGRFLSLIRRSGDIGIDAFEPQLETLILDAVRPRKDAAGKQMMTRPLFGRLALKDVDLIESSGRKDENLFHAGDMRFDWLGLAPHHFKSSLTCDFSTRPLRAMLAIPGKERITLKWQDDTLEKTGAAGEGCLRQTGRLSLEGLADLDYAYNFFSTDPSMMDAAISDLSLDLHDHGLTAVLAYNIDPRPEAVEAMMPLLGASLGSDLNDPGDAEAIQTFLARPGSLSIRSEDPARVMPWIQFLDAAALGRMLAFTATPGEKSLPEQMKALMAH</sequence>
<reference evidence="2" key="1">
    <citation type="submission" date="2016-10" db="EMBL/GenBank/DDBJ databases">
        <authorList>
            <person name="Wegmann U."/>
        </authorList>
    </citation>
    <scope>NUCLEOTIDE SEQUENCE [LARGE SCALE GENOMIC DNA]</scope>
</reference>
<dbReference type="PROSITE" id="PS51257">
    <property type="entry name" value="PROKAR_LIPOPROTEIN"/>
    <property type="match status" value="1"/>
</dbReference>
<name>A0A1K1LBA3_9BACT</name>
<keyword evidence="2" id="KW-1185">Reference proteome</keyword>
<accession>A0A1K1LBA3</accession>
<dbReference type="RefSeq" id="WP_072331624.1">
    <property type="nucleotide sequence ID" value="NZ_CALJDE010000014.1"/>
</dbReference>
<dbReference type="Proteomes" id="UP000186323">
    <property type="component" value="Chromosome I"/>
</dbReference>
<dbReference type="AlphaFoldDB" id="A0A1K1LBA3"/>
<protein>
    <submittedName>
        <fullName evidence="1">Uncharacterized protein</fullName>
    </submittedName>
</protein>
<dbReference type="OrthoDB" id="9886652at2"/>
<dbReference type="KEGG" id="dpg:DESPIGER_0086"/>
<gene>
    <name evidence="1" type="ORF">DESPIGER_0086</name>
</gene>
<evidence type="ECO:0000313" key="2">
    <source>
        <dbReference type="Proteomes" id="UP000186323"/>
    </source>
</evidence>
<organism evidence="1 2">
    <name type="scientific">Desulfovibrio piger</name>
    <dbReference type="NCBI Taxonomy" id="901"/>
    <lineage>
        <taxon>Bacteria</taxon>
        <taxon>Pseudomonadati</taxon>
        <taxon>Thermodesulfobacteriota</taxon>
        <taxon>Desulfovibrionia</taxon>
        <taxon>Desulfovibrionales</taxon>
        <taxon>Desulfovibrionaceae</taxon>
        <taxon>Desulfovibrio</taxon>
    </lineage>
</organism>